<organism evidence="1 2">
    <name type="scientific">Rhabditophanes sp. KR3021</name>
    <dbReference type="NCBI Taxonomy" id="114890"/>
    <lineage>
        <taxon>Eukaryota</taxon>
        <taxon>Metazoa</taxon>
        <taxon>Ecdysozoa</taxon>
        <taxon>Nematoda</taxon>
        <taxon>Chromadorea</taxon>
        <taxon>Rhabditida</taxon>
        <taxon>Tylenchina</taxon>
        <taxon>Panagrolaimomorpha</taxon>
        <taxon>Strongyloidoidea</taxon>
        <taxon>Alloionematidae</taxon>
        <taxon>Rhabditophanes</taxon>
    </lineage>
</organism>
<protein>
    <submittedName>
        <fullName evidence="2">PI3K/PI4K domain-containing protein</fullName>
    </submittedName>
</protein>
<evidence type="ECO:0000313" key="1">
    <source>
        <dbReference type="Proteomes" id="UP000095286"/>
    </source>
</evidence>
<accession>A0AC35TT22</accession>
<dbReference type="WBParaSite" id="RSKR_0000424200.1">
    <property type="protein sequence ID" value="RSKR_0000424200.1"/>
    <property type="gene ID" value="RSKR_0000424200"/>
</dbReference>
<name>A0AC35TT22_9BILA</name>
<sequence>MSLNLSGSKAGSKEWDNILIAECCNRLSKYIDLKNPGLIDEVSKFVFEIEKVNMLSDEKWIFVLNKLSSEFRKRVKFYNYHLKSPVDKSLERHEINEIATERLKIGSEPIFKSILDMYESTFAEEAVSTYDKKFIETYGEHLHTAISTFKQQTTINEKSFEPFNELMNIFTENRANKQTSLNSNDLNTYLSSMKSSKIPMPGQDDRRYNSSSFVCINSMNHNIEIISSLTRPKKVQFVGSDGSRNDFLVKGYEDLHLDERVMQILRICNQIINHKKNKRFGNTNALHAGNYSVTPLGLRSGLIKFVGNATPMFGTYYRWQKNYEKNNKNADGSAVKLSELFKKSVQHHCDADSNEKFDITDFRTPANKHAFVAAYNEVTKVIPKNLISNEIWKYSKDANEWWNVTKTYARNVAVMSVIGSLFGIGDRHLSNILINYNTGQITHVDYNVFFDKGKYLRVPEKVPFRLTRSIVDAMGPSKTEGIFKESCVHVLKCLKGADTGIITTVLDTFVYDPLVDWASVDEAGEVNDSVPVGVMFAVYGKSCYDSKLIVETAERLLKLKLRELKNHLQKNCVELEHALKQNIAAIRSMHLLSHQCPTKQSDDQKRDCVLALGSALKTHKDCYCQLSRLLKFLAQYDETYANFLDNYRNKFTNPFIRAHVDDSDVQCLSIRLRADLLEQMCNNITKIYEELLSLINYNINFNDQNMYSLKRDTRHNKIAEQVENSKAADIISRIKEKFVTKDSETCEKKVIKVDMII</sequence>
<proteinExistence type="predicted"/>
<dbReference type="Proteomes" id="UP000095286">
    <property type="component" value="Unplaced"/>
</dbReference>
<reference evidence="2" key="1">
    <citation type="submission" date="2016-11" db="UniProtKB">
        <authorList>
            <consortium name="WormBaseParasite"/>
        </authorList>
    </citation>
    <scope>IDENTIFICATION</scope>
    <source>
        <strain evidence="2">KR3021</strain>
    </source>
</reference>
<evidence type="ECO:0000313" key="2">
    <source>
        <dbReference type="WBParaSite" id="RSKR_0000424200.1"/>
    </source>
</evidence>